<dbReference type="SMART" id="SM00849">
    <property type="entry name" value="Lactamase_B"/>
    <property type="match status" value="1"/>
</dbReference>
<keyword evidence="7" id="KW-1185">Reference proteome</keyword>
<keyword evidence="2" id="KW-0479">Metal-binding</keyword>
<dbReference type="Proteomes" id="UP001195963">
    <property type="component" value="Unassembled WGS sequence"/>
</dbReference>
<keyword evidence="4" id="KW-0862">Zinc</keyword>
<evidence type="ECO:0000256" key="2">
    <source>
        <dbReference type="ARBA" id="ARBA00022723"/>
    </source>
</evidence>
<dbReference type="PANTHER" id="PTHR46233">
    <property type="entry name" value="HYDROXYACYLGLUTATHIONE HYDROLASE GLOC"/>
    <property type="match status" value="1"/>
</dbReference>
<reference evidence="6 7" key="1">
    <citation type="submission" date="2021-07" db="EMBL/GenBank/DDBJ databases">
        <title>Shewanella sp. nov, isolated from SCS.</title>
        <authorList>
            <person name="Cao W.R."/>
        </authorList>
    </citation>
    <scope>NUCLEOTIDE SEQUENCE [LARGE SCALE GENOMIC DNA]</scope>
    <source>
        <strain evidence="6 7">NR704-98</strain>
    </source>
</reference>
<evidence type="ECO:0000313" key="7">
    <source>
        <dbReference type="Proteomes" id="UP001195963"/>
    </source>
</evidence>
<proteinExistence type="predicted"/>
<keyword evidence="3" id="KW-0378">Hydrolase</keyword>
<dbReference type="InterPro" id="IPR001279">
    <property type="entry name" value="Metallo-B-lactamas"/>
</dbReference>
<dbReference type="RefSeq" id="WP_220107896.1">
    <property type="nucleotide sequence ID" value="NZ_JAHZST010000001.1"/>
</dbReference>
<accession>A0ABS7DYF9</accession>
<evidence type="ECO:0000256" key="1">
    <source>
        <dbReference type="ARBA" id="ARBA00001947"/>
    </source>
</evidence>
<dbReference type="InterPro" id="IPR036866">
    <property type="entry name" value="RibonucZ/Hydroxyglut_hydro"/>
</dbReference>
<dbReference type="InterPro" id="IPR051453">
    <property type="entry name" value="MBL_Glyoxalase_II"/>
</dbReference>
<sequence length="214" mass="23629">MKYQIIPVTPFQQNCSLVWCDETMKAAVIDPGGDIDRILSEVKKLGVSLEKVFLTHGHIDHVGGAKLLSEQLNIPIIGPHKADTFWLDNLVEQSQHFGLKACEPFTSTQYLEDGDSVTIGNLTLQVLHCPGHTPGHVVFFCKKAKTAWVGDVLFHGSVGRTDFPQSNHDDLISSITKKLWPLGRDVEFIPGHGPISTFGSERDQNPFVADQLFG</sequence>
<comment type="caution">
    <text evidence="6">The sequence shown here is derived from an EMBL/GenBank/DDBJ whole genome shotgun (WGS) entry which is preliminary data.</text>
</comment>
<gene>
    <name evidence="6" type="ORF">K0625_00640</name>
</gene>
<dbReference type="PANTHER" id="PTHR46233:SF3">
    <property type="entry name" value="HYDROXYACYLGLUTATHIONE HYDROLASE GLOC"/>
    <property type="match status" value="1"/>
</dbReference>
<dbReference type="Gene3D" id="3.60.15.10">
    <property type="entry name" value="Ribonuclease Z/Hydroxyacylglutathione hydrolase-like"/>
    <property type="match status" value="1"/>
</dbReference>
<evidence type="ECO:0000256" key="3">
    <source>
        <dbReference type="ARBA" id="ARBA00022801"/>
    </source>
</evidence>
<feature type="domain" description="Metallo-beta-lactamase" evidence="5">
    <location>
        <begin position="12"/>
        <end position="192"/>
    </location>
</feature>
<dbReference type="SUPFAM" id="SSF56281">
    <property type="entry name" value="Metallo-hydrolase/oxidoreductase"/>
    <property type="match status" value="1"/>
</dbReference>
<evidence type="ECO:0000256" key="4">
    <source>
        <dbReference type="ARBA" id="ARBA00022833"/>
    </source>
</evidence>
<protein>
    <submittedName>
        <fullName evidence="6">MBL fold metallo-hydrolase</fullName>
    </submittedName>
</protein>
<dbReference type="EMBL" id="JAHZST010000001">
    <property type="protein sequence ID" value="MBW8182158.1"/>
    <property type="molecule type" value="Genomic_DNA"/>
</dbReference>
<dbReference type="Pfam" id="PF00753">
    <property type="entry name" value="Lactamase_B"/>
    <property type="match status" value="1"/>
</dbReference>
<organism evidence="6 7">
    <name type="scientific">Shewanella nanhaiensis</name>
    <dbReference type="NCBI Taxonomy" id="2864872"/>
    <lineage>
        <taxon>Bacteria</taxon>
        <taxon>Pseudomonadati</taxon>
        <taxon>Pseudomonadota</taxon>
        <taxon>Gammaproteobacteria</taxon>
        <taxon>Alteromonadales</taxon>
        <taxon>Shewanellaceae</taxon>
        <taxon>Shewanella</taxon>
    </lineage>
</organism>
<evidence type="ECO:0000313" key="6">
    <source>
        <dbReference type="EMBL" id="MBW8182158.1"/>
    </source>
</evidence>
<dbReference type="CDD" id="cd07737">
    <property type="entry name" value="YcbL-like_MBL-fold"/>
    <property type="match status" value="1"/>
</dbReference>
<name>A0ABS7DYF9_9GAMM</name>
<comment type="cofactor">
    <cofactor evidence="1">
        <name>Zn(2+)</name>
        <dbReference type="ChEBI" id="CHEBI:29105"/>
    </cofactor>
</comment>
<evidence type="ECO:0000259" key="5">
    <source>
        <dbReference type="SMART" id="SM00849"/>
    </source>
</evidence>